<dbReference type="Proteomes" id="UP000297447">
    <property type="component" value="Unassembled WGS sequence"/>
</dbReference>
<protein>
    <recommendedName>
        <fullName evidence="5">DNA modification methylase</fullName>
    </recommendedName>
</protein>
<dbReference type="PROSITE" id="PS51257">
    <property type="entry name" value="PROKAR_LIPOPROTEIN"/>
    <property type="match status" value="1"/>
</dbReference>
<evidence type="ECO:0008006" key="5">
    <source>
        <dbReference type="Google" id="ProtNLM"/>
    </source>
</evidence>
<feature type="signal peptide" evidence="2">
    <location>
        <begin position="1"/>
        <end position="20"/>
    </location>
</feature>
<name>A0A4R8ZXL1_9MICO</name>
<keyword evidence="4" id="KW-1185">Reference proteome</keyword>
<feature type="region of interest" description="Disordered" evidence="1">
    <location>
        <begin position="158"/>
        <end position="180"/>
    </location>
</feature>
<evidence type="ECO:0000256" key="2">
    <source>
        <dbReference type="SAM" id="SignalP"/>
    </source>
</evidence>
<evidence type="ECO:0000313" key="4">
    <source>
        <dbReference type="Proteomes" id="UP000297447"/>
    </source>
</evidence>
<evidence type="ECO:0000313" key="3">
    <source>
        <dbReference type="EMBL" id="TFD48339.1"/>
    </source>
</evidence>
<sequence length="180" mass="18458">MKTRIAASVVLMAGVALGTAGCGFTATQATSIAYDASDGISGTVGELELRNALLLSDDGETANLLLSVVNLSDKAIQLNVQYEADGEKVTARETIAALTTVTLGSTDEPEIVLENIDSQPGALFPVFMQYGDETGVELLLPVLDGSLTEYSTLVPVEPKATPATTATPAATPTPTATTAP</sequence>
<keyword evidence="2" id="KW-0732">Signal</keyword>
<dbReference type="RefSeq" id="WP_134520139.1">
    <property type="nucleotide sequence ID" value="NZ_SOHE01000056.1"/>
</dbReference>
<reference evidence="3 4" key="1">
    <citation type="submission" date="2019-03" db="EMBL/GenBank/DDBJ databases">
        <title>Genomics of glacier-inhabiting Cryobacterium strains.</title>
        <authorList>
            <person name="Liu Q."/>
            <person name="Xin Y.-H."/>
        </authorList>
    </citation>
    <scope>NUCLEOTIDE SEQUENCE [LARGE SCALE GENOMIC DNA]</scope>
    <source>
        <strain evidence="3 4">Hh14</strain>
    </source>
</reference>
<accession>A0A4R8ZXL1</accession>
<evidence type="ECO:0000256" key="1">
    <source>
        <dbReference type="SAM" id="MobiDB-lite"/>
    </source>
</evidence>
<comment type="caution">
    <text evidence="3">The sequence shown here is derived from an EMBL/GenBank/DDBJ whole genome shotgun (WGS) entry which is preliminary data.</text>
</comment>
<gene>
    <name evidence="3" type="ORF">E3T55_13770</name>
</gene>
<feature type="chain" id="PRO_5039050039" description="DNA modification methylase" evidence="2">
    <location>
        <begin position="21"/>
        <end position="180"/>
    </location>
</feature>
<proteinExistence type="predicted"/>
<dbReference type="EMBL" id="SOHE01000056">
    <property type="protein sequence ID" value="TFD48339.1"/>
    <property type="molecule type" value="Genomic_DNA"/>
</dbReference>
<feature type="compositionally biased region" description="Low complexity" evidence="1">
    <location>
        <begin position="160"/>
        <end position="180"/>
    </location>
</feature>
<organism evidence="3 4">
    <name type="scientific">Cryobacterium frigoriphilum</name>
    <dbReference type="NCBI Taxonomy" id="1259150"/>
    <lineage>
        <taxon>Bacteria</taxon>
        <taxon>Bacillati</taxon>
        <taxon>Actinomycetota</taxon>
        <taxon>Actinomycetes</taxon>
        <taxon>Micrococcales</taxon>
        <taxon>Microbacteriaceae</taxon>
        <taxon>Cryobacterium</taxon>
    </lineage>
</organism>
<dbReference type="AlphaFoldDB" id="A0A4R8ZXL1"/>
<dbReference type="OrthoDB" id="3267550at2"/>